<keyword evidence="6" id="KW-0325">Glycoprotein</keyword>
<feature type="compositionally biased region" description="Low complexity" evidence="7">
    <location>
        <begin position="20"/>
        <end position="36"/>
    </location>
</feature>
<dbReference type="PANTHER" id="PTHR11923:SF51">
    <property type="entry name" value="LYSOSOME MEMBRANE PROTEIN 2"/>
    <property type="match status" value="1"/>
</dbReference>
<evidence type="ECO:0000256" key="2">
    <source>
        <dbReference type="ARBA" id="ARBA00010532"/>
    </source>
</evidence>
<protein>
    <submittedName>
        <fullName evidence="9">Uncharacterized protein</fullName>
    </submittedName>
</protein>
<proteinExistence type="inferred from homology"/>
<dbReference type="Proteomes" id="UP001165065">
    <property type="component" value="Unassembled WGS sequence"/>
</dbReference>
<evidence type="ECO:0000256" key="8">
    <source>
        <dbReference type="SAM" id="Phobius"/>
    </source>
</evidence>
<dbReference type="GO" id="GO:0005737">
    <property type="term" value="C:cytoplasm"/>
    <property type="evidence" value="ECO:0007669"/>
    <property type="project" value="TreeGrafter"/>
</dbReference>
<feature type="region of interest" description="Disordered" evidence="7">
    <location>
        <begin position="1"/>
        <end position="42"/>
    </location>
</feature>
<organism evidence="9 10">
    <name type="scientific">Triparma columacea</name>
    <dbReference type="NCBI Taxonomy" id="722753"/>
    <lineage>
        <taxon>Eukaryota</taxon>
        <taxon>Sar</taxon>
        <taxon>Stramenopiles</taxon>
        <taxon>Ochrophyta</taxon>
        <taxon>Bolidophyceae</taxon>
        <taxon>Parmales</taxon>
        <taxon>Triparmaceae</taxon>
        <taxon>Triparma</taxon>
    </lineage>
</organism>
<feature type="transmembrane region" description="Helical" evidence="8">
    <location>
        <begin position="638"/>
        <end position="659"/>
    </location>
</feature>
<evidence type="ECO:0000256" key="7">
    <source>
        <dbReference type="SAM" id="MobiDB-lite"/>
    </source>
</evidence>
<comment type="similarity">
    <text evidence="2">Belongs to the CD36 family.</text>
</comment>
<evidence type="ECO:0000256" key="3">
    <source>
        <dbReference type="ARBA" id="ARBA00022692"/>
    </source>
</evidence>
<evidence type="ECO:0000256" key="1">
    <source>
        <dbReference type="ARBA" id="ARBA00004370"/>
    </source>
</evidence>
<keyword evidence="10" id="KW-1185">Reference proteome</keyword>
<dbReference type="GO" id="GO:0005044">
    <property type="term" value="F:scavenger receptor activity"/>
    <property type="evidence" value="ECO:0007669"/>
    <property type="project" value="TreeGrafter"/>
</dbReference>
<keyword evidence="3 8" id="KW-0812">Transmembrane</keyword>
<name>A0A9W7L5A0_9STRA</name>
<dbReference type="OrthoDB" id="203327at2759"/>
<evidence type="ECO:0000313" key="10">
    <source>
        <dbReference type="Proteomes" id="UP001165065"/>
    </source>
</evidence>
<evidence type="ECO:0000256" key="6">
    <source>
        <dbReference type="ARBA" id="ARBA00023180"/>
    </source>
</evidence>
<dbReference type="PANTHER" id="PTHR11923">
    <property type="entry name" value="SCAVENGER RECEPTOR CLASS B TYPE-1 SR-B1"/>
    <property type="match status" value="1"/>
</dbReference>
<reference evidence="10" key="1">
    <citation type="journal article" date="2023" name="Commun. Biol.">
        <title>Genome analysis of Parmales, the sister group of diatoms, reveals the evolutionary specialization of diatoms from phago-mixotrophs to photoautotrophs.</title>
        <authorList>
            <person name="Ban H."/>
            <person name="Sato S."/>
            <person name="Yoshikawa S."/>
            <person name="Yamada K."/>
            <person name="Nakamura Y."/>
            <person name="Ichinomiya M."/>
            <person name="Sato N."/>
            <person name="Blanc-Mathieu R."/>
            <person name="Endo H."/>
            <person name="Kuwata A."/>
            <person name="Ogata H."/>
        </authorList>
    </citation>
    <scope>NUCLEOTIDE SEQUENCE [LARGE SCALE GENOMIC DNA]</scope>
</reference>
<accession>A0A9W7L5A0</accession>
<comment type="subcellular location">
    <subcellularLocation>
        <location evidence="1">Membrane</location>
    </subcellularLocation>
</comment>
<dbReference type="InterPro" id="IPR002159">
    <property type="entry name" value="CD36_fam"/>
</dbReference>
<sequence>MGDSPLQAAEEPFLGVNNPSSSLSTRSSRLSSHSASNNPDNLLEQVPPRGYFRGSNLPVSILLIGCLVTLVASLSAIPLVNYLIESQVKEEVIVSDYNSPSFDTWVSNIGEGGLPITYDIYLFDIANYQDVLQKGAKPSLTQKGPYRYRETFTRHEVNFNEDGTEVSFYEQWTYIFDAAGSYPLHDSDEIVQANLVAMGLKEMVDGLDLDEKVKPNIDAIVDKIIPVHDFPIGQKLKNETERVVLKEVLHKAVDDVELAPLITKLAICLTSGTEGLALGPFHRKSARDLYFGYSDDEMLSAVKNLLPAGIAKTFSTYAPGLSNNYTSKEDVMKRDNVMVTYTGKDDMKKLGKFKYYANMTHQYVCLDYTAVCDWVTVQEFDLDNGEIPVCYKFQADWNETEIKCHGYSPMFNGERANVIEGTDASQTGEIPFSDDYFQVFISDLYRSSKLKFVGEMNDWNGVTLRRYGIDPNDLLNADHLPGQEDFYQFGFDGLENMTNAAGFPLFASKPHFLDGDPELLSYISGISPNPLTHDTYVDVEPITGVAFRVAKRLQLNTVLTNWRLPEWKDLAIQEVVERHADMDVKPVFDCLAANSSWDVGGKTFLPYAWADEYFTYSDDDAEEFKDAVYGTQDIAASVALWAAVASACMFAFVLGLVGYRRRVRREINAALLETREGGKDGEGWDSREVRSNTITF</sequence>
<keyword evidence="5 8" id="KW-0472">Membrane</keyword>
<comment type="caution">
    <text evidence="9">The sequence shown here is derived from an EMBL/GenBank/DDBJ whole genome shotgun (WGS) entry which is preliminary data.</text>
</comment>
<gene>
    <name evidence="9" type="ORF">TrCOL_g4705</name>
</gene>
<dbReference type="AlphaFoldDB" id="A0A9W7L5A0"/>
<evidence type="ECO:0000313" key="9">
    <source>
        <dbReference type="EMBL" id="GMI31203.1"/>
    </source>
</evidence>
<dbReference type="PRINTS" id="PR01609">
    <property type="entry name" value="CD36FAMILY"/>
</dbReference>
<dbReference type="EMBL" id="BRYA01000737">
    <property type="protein sequence ID" value="GMI31203.1"/>
    <property type="molecule type" value="Genomic_DNA"/>
</dbReference>
<dbReference type="GO" id="GO:0016020">
    <property type="term" value="C:membrane"/>
    <property type="evidence" value="ECO:0007669"/>
    <property type="project" value="UniProtKB-SubCell"/>
</dbReference>
<evidence type="ECO:0000256" key="5">
    <source>
        <dbReference type="ARBA" id="ARBA00023136"/>
    </source>
</evidence>
<keyword evidence="4 8" id="KW-1133">Transmembrane helix</keyword>
<dbReference type="Pfam" id="PF01130">
    <property type="entry name" value="CD36"/>
    <property type="match status" value="1"/>
</dbReference>
<evidence type="ECO:0000256" key="4">
    <source>
        <dbReference type="ARBA" id="ARBA00022989"/>
    </source>
</evidence>